<name>A0A6B0UNC6_IXORI</name>
<proteinExistence type="predicted"/>
<dbReference type="AlphaFoldDB" id="A0A6B0UNC6"/>
<feature type="compositionally biased region" description="Polar residues" evidence="1">
    <location>
        <begin position="18"/>
        <end position="28"/>
    </location>
</feature>
<reference evidence="2" key="1">
    <citation type="submission" date="2019-12" db="EMBL/GenBank/DDBJ databases">
        <title>An insight into the sialome of adult female Ixodes ricinus ticks feeding for 6 days.</title>
        <authorList>
            <person name="Perner J."/>
            <person name="Ribeiro J.M.C."/>
        </authorList>
    </citation>
    <scope>NUCLEOTIDE SEQUENCE</scope>
    <source>
        <strain evidence="2">Semi-engorged</strain>
        <tissue evidence="2">Salivary glands</tissue>
    </source>
</reference>
<evidence type="ECO:0000256" key="1">
    <source>
        <dbReference type="SAM" id="MobiDB-lite"/>
    </source>
</evidence>
<accession>A0A6B0UNC6</accession>
<dbReference type="EMBL" id="GIFC01008928">
    <property type="protein sequence ID" value="MXU91011.1"/>
    <property type="molecule type" value="Transcribed_RNA"/>
</dbReference>
<feature type="region of interest" description="Disordered" evidence="1">
    <location>
        <begin position="1"/>
        <end position="119"/>
    </location>
</feature>
<evidence type="ECO:0000313" key="2">
    <source>
        <dbReference type="EMBL" id="MXU91011.1"/>
    </source>
</evidence>
<feature type="compositionally biased region" description="Basic residues" evidence="1">
    <location>
        <begin position="40"/>
        <end position="51"/>
    </location>
</feature>
<organism evidence="2">
    <name type="scientific">Ixodes ricinus</name>
    <name type="common">Common tick</name>
    <name type="synonym">Acarus ricinus</name>
    <dbReference type="NCBI Taxonomy" id="34613"/>
    <lineage>
        <taxon>Eukaryota</taxon>
        <taxon>Metazoa</taxon>
        <taxon>Ecdysozoa</taxon>
        <taxon>Arthropoda</taxon>
        <taxon>Chelicerata</taxon>
        <taxon>Arachnida</taxon>
        <taxon>Acari</taxon>
        <taxon>Parasitiformes</taxon>
        <taxon>Ixodida</taxon>
        <taxon>Ixodoidea</taxon>
        <taxon>Ixodidae</taxon>
        <taxon>Ixodinae</taxon>
        <taxon>Ixodes</taxon>
    </lineage>
</organism>
<sequence>MRGSRQARHALCAVGTLARTSNSRSPSDVSRAREPPAKAHAGRARARRRRPLAPSRAQQSKSAAKWKRLRFSSVRRPQAPSSCARGRPKSRPPGLLDMVDTSVRASSRSQKGPRRACDN</sequence>
<protein>
    <submittedName>
        <fullName evidence="2">Putative secreted protein</fullName>
    </submittedName>
</protein>